<dbReference type="EC" id="2.1.1.80" evidence="2"/>
<evidence type="ECO:0000256" key="4">
    <source>
        <dbReference type="ARBA" id="ARBA00022679"/>
    </source>
</evidence>
<accession>A0A1G7JLJ0</accession>
<dbReference type="Proteomes" id="UP000199355">
    <property type="component" value="Unassembled WGS sequence"/>
</dbReference>
<sequence>MSQPPIFPPKKQPEAAGSASRAATSESAAAPHATAPQPPASHAAAPQPPASYASAPQAPAAPASRFGAPAAPHAAPAAHFGAPEKPTPARFGTTGLQATGGAQTPPAPPTSRFGAPAAAQQPRSLFPGAGQTPAGAFGQHRPGQPTAGQTPLGQPLPHSPAGQTSLPHTPAAGQSPFSGGAVQRFTGLPKTETPPRPPASPLGGSAFSSGKFAPSTSPLHSPTSPSAAFRPAGSPLSTAPRATSPFRKDMQISNEEFLQLRDFIYLQCGIFIAENRKYLVENRLSNRIKDLNLKSYGDYYNYLRFDANRRTELNKLFEVVTTNETSFFRNPPQLEVFQKNVLPEILDRQRKTGNKRLRIWSAGCSTGEEPYTLAIILHEVLKGELPAWDIKITANDLSTAVLAAARRGVYNEYALRTTPKEIADAYFTKENALYRIKPELQRLVMFGQINLNDKEQLRRVEKSQIVFCRNVIIYFDDEMKRKVINAFYDNLEINGALLIGHSESLHNISRAFHLEHYKGTIVYKKLS</sequence>
<organism evidence="8 9">
    <name type="scientific">Desulfovibrio legallii</name>
    <dbReference type="NCBI Taxonomy" id="571438"/>
    <lineage>
        <taxon>Bacteria</taxon>
        <taxon>Pseudomonadati</taxon>
        <taxon>Thermodesulfobacteriota</taxon>
        <taxon>Desulfovibrionia</taxon>
        <taxon>Desulfovibrionales</taxon>
        <taxon>Desulfovibrionaceae</taxon>
        <taxon>Desulfovibrio</taxon>
    </lineage>
</organism>
<feature type="region of interest" description="Disordered" evidence="6">
    <location>
        <begin position="1"/>
        <end position="247"/>
    </location>
</feature>
<feature type="domain" description="CheR-type methyltransferase" evidence="7">
    <location>
        <begin position="245"/>
        <end position="527"/>
    </location>
</feature>
<dbReference type="Gene3D" id="3.40.50.150">
    <property type="entry name" value="Vaccinia Virus protein VP39"/>
    <property type="match status" value="1"/>
</dbReference>
<evidence type="ECO:0000256" key="2">
    <source>
        <dbReference type="ARBA" id="ARBA00012534"/>
    </source>
</evidence>
<dbReference type="PANTHER" id="PTHR24422:SF10">
    <property type="entry name" value="CHEMOTAXIS PROTEIN METHYLTRANSFERASE 2"/>
    <property type="match status" value="1"/>
</dbReference>
<dbReference type="Gene3D" id="1.10.155.10">
    <property type="entry name" value="Chemotaxis receptor methyltransferase CheR, N-terminal domain"/>
    <property type="match status" value="1"/>
</dbReference>
<evidence type="ECO:0000256" key="5">
    <source>
        <dbReference type="ARBA" id="ARBA00022691"/>
    </source>
</evidence>
<name>A0A1G7JLJ0_9BACT</name>
<dbReference type="InterPro" id="IPR036804">
    <property type="entry name" value="CheR_N_sf"/>
</dbReference>
<proteinExistence type="predicted"/>
<dbReference type="PANTHER" id="PTHR24422">
    <property type="entry name" value="CHEMOTAXIS PROTEIN METHYLTRANSFERASE"/>
    <property type="match status" value="1"/>
</dbReference>
<feature type="compositionally biased region" description="Low complexity" evidence="6">
    <location>
        <begin position="214"/>
        <end position="226"/>
    </location>
</feature>
<evidence type="ECO:0000256" key="6">
    <source>
        <dbReference type="SAM" id="MobiDB-lite"/>
    </source>
</evidence>
<dbReference type="InterPro" id="IPR022641">
    <property type="entry name" value="CheR_N"/>
</dbReference>
<keyword evidence="5" id="KW-0949">S-adenosyl-L-methionine</keyword>
<feature type="compositionally biased region" description="Low complexity" evidence="6">
    <location>
        <begin position="14"/>
        <end position="83"/>
    </location>
</feature>
<dbReference type="SMART" id="SM00138">
    <property type="entry name" value="MeTrc"/>
    <property type="match status" value="1"/>
</dbReference>
<dbReference type="PROSITE" id="PS50123">
    <property type="entry name" value="CHER"/>
    <property type="match status" value="1"/>
</dbReference>
<evidence type="ECO:0000256" key="1">
    <source>
        <dbReference type="ARBA" id="ARBA00001541"/>
    </source>
</evidence>
<dbReference type="InterPro" id="IPR029063">
    <property type="entry name" value="SAM-dependent_MTases_sf"/>
</dbReference>
<dbReference type="EMBL" id="FNBX01000003">
    <property type="protein sequence ID" value="SDF25818.1"/>
    <property type="molecule type" value="Genomic_DNA"/>
</dbReference>
<dbReference type="GO" id="GO:0032259">
    <property type="term" value="P:methylation"/>
    <property type="evidence" value="ECO:0007669"/>
    <property type="project" value="UniProtKB-KW"/>
</dbReference>
<protein>
    <recommendedName>
        <fullName evidence="2">protein-glutamate O-methyltransferase</fullName>
        <ecNumber evidence="2">2.1.1.80</ecNumber>
    </recommendedName>
</protein>
<feature type="compositionally biased region" description="Pro residues" evidence="6">
    <location>
        <begin position="1"/>
        <end position="10"/>
    </location>
</feature>
<dbReference type="AlphaFoldDB" id="A0A1G7JLJ0"/>
<dbReference type="GO" id="GO:0008983">
    <property type="term" value="F:protein-glutamate O-methyltransferase activity"/>
    <property type="evidence" value="ECO:0007669"/>
    <property type="project" value="UniProtKB-EC"/>
</dbReference>
<dbReference type="PRINTS" id="PR00996">
    <property type="entry name" value="CHERMTFRASE"/>
</dbReference>
<dbReference type="SUPFAM" id="SSF47757">
    <property type="entry name" value="Chemotaxis receptor methyltransferase CheR, N-terminal domain"/>
    <property type="match status" value="1"/>
</dbReference>
<keyword evidence="4 8" id="KW-0808">Transferase</keyword>
<reference evidence="9" key="1">
    <citation type="submission" date="2016-10" db="EMBL/GenBank/DDBJ databases">
        <authorList>
            <person name="Varghese N."/>
            <person name="Submissions S."/>
        </authorList>
    </citation>
    <scope>NUCLEOTIDE SEQUENCE [LARGE SCALE GENOMIC DNA]</scope>
    <source>
        <strain evidence="9">KHC7</strain>
    </source>
</reference>
<dbReference type="InterPro" id="IPR000780">
    <property type="entry name" value="CheR_MeTrfase"/>
</dbReference>
<gene>
    <name evidence="8" type="ORF">SAMN05192586_10359</name>
</gene>
<keyword evidence="3 8" id="KW-0489">Methyltransferase</keyword>
<evidence type="ECO:0000313" key="9">
    <source>
        <dbReference type="Proteomes" id="UP000199355"/>
    </source>
</evidence>
<dbReference type="Pfam" id="PF01739">
    <property type="entry name" value="CheR"/>
    <property type="match status" value="1"/>
</dbReference>
<feature type="compositionally biased region" description="Low complexity" evidence="6">
    <location>
        <begin position="92"/>
        <end position="104"/>
    </location>
</feature>
<evidence type="ECO:0000259" key="7">
    <source>
        <dbReference type="PROSITE" id="PS50123"/>
    </source>
</evidence>
<comment type="catalytic activity">
    <reaction evidence="1">
        <text>L-glutamyl-[protein] + S-adenosyl-L-methionine = [protein]-L-glutamate 5-O-methyl ester + S-adenosyl-L-homocysteine</text>
        <dbReference type="Rhea" id="RHEA:24452"/>
        <dbReference type="Rhea" id="RHEA-COMP:10208"/>
        <dbReference type="Rhea" id="RHEA-COMP:10311"/>
        <dbReference type="ChEBI" id="CHEBI:29973"/>
        <dbReference type="ChEBI" id="CHEBI:57856"/>
        <dbReference type="ChEBI" id="CHEBI:59789"/>
        <dbReference type="ChEBI" id="CHEBI:82795"/>
        <dbReference type="EC" id="2.1.1.80"/>
    </reaction>
</comment>
<dbReference type="InterPro" id="IPR022642">
    <property type="entry name" value="CheR_C"/>
</dbReference>
<dbReference type="InterPro" id="IPR050903">
    <property type="entry name" value="Bact_Chemotaxis_MeTrfase"/>
</dbReference>
<evidence type="ECO:0000313" key="8">
    <source>
        <dbReference type="EMBL" id="SDF25818.1"/>
    </source>
</evidence>
<keyword evidence="9" id="KW-1185">Reference proteome</keyword>
<dbReference type="STRING" id="571438.SAMN05192586_10359"/>
<dbReference type="SUPFAM" id="SSF53335">
    <property type="entry name" value="S-adenosyl-L-methionine-dependent methyltransferases"/>
    <property type="match status" value="1"/>
</dbReference>
<evidence type="ECO:0000256" key="3">
    <source>
        <dbReference type="ARBA" id="ARBA00022603"/>
    </source>
</evidence>
<dbReference type="Pfam" id="PF03705">
    <property type="entry name" value="CheR_N"/>
    <property type="match status" value="1"/>
</dbReference>